<dbReference type="AlphaFoldDB" id="T0ZFU5"/>
<gene>
    <name evidence="1" type="ORF">B2A_15118</name>
</gene>
<feature type="non-terminal residue" evidence="1">
    <location>
        <position position="83"/>
    </location>
</feature>
<protein>
    <submittedName>
        <fullName evidence="1">Uncharacterized protein</fullName>
    </submittedName>
</protein>
<reference evidence="1" key="2">
    <citation type="journal article" date="2014" name="ISME J.">
        <title>Microbial stratification in low pH oxic and suboxic macroscopic growths along an acid mine drainage.</title>
        <authorList>
            <person name="Mendez-Garcia C."/>
            <person name="Mesa V."/>
            <person name="Sprenger R.R."/>
            <person name="Richter M."/>
            <person name="Diez M.S."/>
            <person name="Solano J."/>
            <person name="Bargiela R."/>
            <person name="Golyshina O.V."/>
            <person name="Manteca A."/>
            <person name="Ramos J.L."/>
            <person name="Gallego J.R."/>
            <person name="Llorente I."/>
            <person name="Martins Dos Santos V.A."/>
            <person name="Jensen O.N."/>
            <person name="Pelaez A.I."/>
            <person name="Sanchez J."/>
            <person name="Ferrer M."/>
        </authorList>
    </citation>
    <scope>NUCLEOTIDE SEQUENCE</scope>
</reference>
<name>T0ZFU5_9ZZZZ</name>
<sequence length="83" mass="9060">MPGGPANPAYTGSAELTRYVVGPNGTRHTRIINIDLAQAMQGNPRDNVRLEPFDMLNVTEVSQWADQGTVTLQGQVRFPGTYT</sequence>
<dbReference type="EMBL" id="AUZZ01011001">
    <property type="protein sequence ID" value="EQD27759.1"/>
    <property type="molecule type" value="Genomic_DNA"/>
</dbReference>
<proteinExistence type="predicted"/>
<comment type="caution">
    <text evidence="1">The sequence shown here is derived from an EMBL/GenBank/DDBJ whole genome shotgun (WGS) entry which is preliminary data.</text>
</comment>
<evidence type="ECO:0000313" key="1">
    <source>
        <dbReference type="EMBL" id="EQD27759.1"/>
    </source>
</evidence>
<reference evidence="1" key="1">
    <citation type="submission" date="2013-08" db="EMBL/GenBank/DDBJ databases">
        <authorList>
            <person name="Mendez C."/>
            <person name="Richter M."/>
            <person name="Ferrer M."/>
            <person name="Sanchez J."/>
        </authorList>
    </citation>
    <scope>NUCLEOTIDE SEQUENCE</scope>
</reference>
<organism evidence="1">
    <name type="scientific">mine drainage metagenome</name>
    <dbReference type="NCBI Taxonomy" id="410659"/>
    <lineage>
        <taxon>unclassified sequences</taxon>
        <taxon>metagenomes</taxon>
        <taxon>ecological metagenomes</taxon>
    </lineage>
</organism>
<accession>T0ZFU5</accession>